<evidence type="ECO:0000256" key="4">
    <source>
        <dbReference type="ARBA" id="ARBA00022448"/>
    </source>
</evidence>
<feature type="transmembrane region" description="Helical" evidence="10">
    <location>
        <begin position="255"/>
        <end position="276"/>
    </location>
</feature>
<dbReference type="InterPro" id="IPR048279">
    <property type="entry name" value="MdtK-like"/>
</dbReference>
<comment type="caution">
    <text evidence="11">The sequence shown here is derived from an EMBL/GenBank/DDBJ whole genome shotgun (WGS) entry which is preliminary data.</text>
</comment>
<dbReference type="GO" id="GO:0042910">
    <property type="term" value="F:xenobiotic transmembrane transporter activity"/>
    <property type="evidence" value="ECO:0007669"/>
    <property type="project" value="InterPro"/>
</dbReference>
<feature type="transmembrane region" description="Helical" evidence="10">
    <location>
        <begin position="196"/>
        <end position="217"/>
    </location>
</feature>
<keyword evidence="8 10" id="KW-0472">Membrane</keyword>
<feature type="transmembrane region" description="Helical" evidence="10">
    <location>
        <begin position="397"/>
        <end position="414"/>
    </location>
</feature>
<evidence type="ECO:0000256" key="8">
    <source>
        <dbReference type="ARBA" id="ARBA00023136"/>
    </source>
</evidence>
<reference evidence="11 12" key="1">
    <citation type="submission" date="2011-09" db="EMBL/GenBank/DDBJ databases">
        <title>The draft genome of Treponema saccharophilum DSM 2985.</title>
        <authorList>
            <consortium name="US DOE Joint Genome Institute (JGI-PGF)"/>
            <person name="Lucas S."/>
            <person name="Copeland A."/>
            <person name="Lapidus A."/>
            <person name="Glavina del Rio T."/>
            <person name="Dalin E."/>
            <person name="Tice H."/>
            <person name="Bruce D."/>
            <person name="Goodwin L."/>
            <person name="Pitluck S."/>
            <person name="Peters L."/>
            <person name="Kyrpides N."/>
            <person name="Mavromatis K."/>
            <person name="Ivanova N."/>
            <person name="Markowitz V."/>
            <person name="Cheng J.-F."/>
            <person name="Hugenholtz P."/>
            <person name="Woyke T."/>
            <person name="Wu D."/>
            <person name="Gronow S."/>
            <person name="Wellnitz S."/>
            <person name="Brambilla E."/>
            <person name="Klenk H.-P."/>
            <person name="Eisen J.A."/>
        </authorList>
    </citation>
    <scope>NUCLEOTIDE SEQUENCE [LARGE SCALE GENOMIC DNA]</scope>
    <source>
        <strain evidence="11 12">DSM 2985</strain>
    </source>
</reference>
<dbReference type="GO" id="GO:0015297">
    <property type="term" value="F:antiporter activity"/>
    <property type="evidence" value="ECO:0007669"/>
    <property type="project" value="InterPro"/>
</dbReference>
<dbReference type="GO" id="GO:0005886">
    <property type="term" value="C:plasma membrane"/>
    <property type="evidence" value="ECO:0007669"/>
    <property type="project" value="UniProtKB-SubCell"/>
</dbReference>
<dbReference type="GO" id="GO:0046677">
    <property type="term" value="P:response to antibiotic"/>
    <property type="evidence" value="ECO:0007669"/>
    <property type="project" value="UniProtKB-KW"/>
</dbReference>
<evidence type="ECO:0000256" key="7">
    <source>
        <dbReference type="ARBA" id="ARBA00022989"/>
    </source>
</evidence>
<feature type="transmembrane region" description="Helical" evidence="10">
    <location>
        <begin position="282"/>
        <end position="307"/>
    </location>
</feature>
<evidence type="ECO:0000256" key="10">
    <source>
        <dbReference type="SAM" id="Phobius"/>
    </source>
</evidence>
<dbReference type="EMBL" id="AGRW01000029">
    <property type="protein sequence ID" value="EIC02896.1"/>
    <property type="molecule type" value="Genomic_DNA"/>
</dbReference>
<name>H7EHM0_9SPIR</name>
<feature type="transmembrane region" description="Helical" evidence="10">
    <location>
        <begin position="426"/>
        <end position="444"/>
    </location>
</feature>
<keyword evidence="9" id="KW-0046">Antibiotic resistance</keyword>
<dbReference type="NCBIfam" id="TIGR00797">
    <property type="entry name" value="matE"/>
    <property type="match status" value="1"/>
</dbReference>
<keyword evidence="5" id="KW-1003">Cell membrane</keyword>
<dbReference type="InterPro" id="IPR051327">
    <property type="entry name" value="MATE_MepA_subfamily"/>
</dbReference>
<keyword evidence="6 10" id="KW-0812">Transmembrane</keyword>
<organism evidence="11 12">
    <name type="scientific">Treponema saccharophilum DSM 2985</name>
    <dbReference type="NCBI Taxonomy" id="907348"/>
    <lineage>
        <taxon>Bacteria</taxon>
        <taxon>Pseudomonadati</taxon>
        <taxon>Spirochaetota</taxon>
        <taxon>Spirochaetia</taxon>
        <taxon>Spirochaetales</taxon>
        <taxon>Treponemataceae</taxon>
        <taxon>Treponema</taxon>
    </lineage>
</organism>
<evidence type="ECO:0000256" key="1">
    <source>
        <dbReference type="ARBA" id="ARBA00004651"/>
    </source>
</evidence>
<dbReference type="PANTHER" id="PTHR43823">
    <property type="entry name" value="SPORULATION PROTEIN YKVU"/>
    <property type="match status" value="1"/>
</dbReference>
<protein>
    <recommendedName>
        <fullName evidence="3">Multidrug export protein MepA</fullName>
    </recommendedName>
</protein>
<dbReference type="InterPro" id="IPR045070">
    <property type="entry name" value="MATE_MepA-like"/>
</dbReference>
<dbReference type="CDD" id="cd13143">
    <property type="entry name" value="MATE_MepA_like"/>
    <property type="match status" value="1"/>
</dbReference>
<dbReference type="InterPro" id="IPR002528">
    <property type="entry name" value="MATE_fam"/>
</dbReference>
<dbReference type="STRING" id="907348.TresaDRAFT_2650"/>
<evidence type="ECO:0000313" key="12">
    <source>
        <dbReference type="Proteomes" id="UP000003571"/>
    </source>
</evidence>
<dbReference type="Proteomes" id="UP000003571">
    <property type="component" value="Unassembled WGS sequence"/>
</dbReference>
<accession>H7EHM0</accession>
<evidence type="ECO:0000256" key="3">
    <source>
        <dbReference type="ARBA" id="ARBA00022106"/>
    </source>
</evidence>
<keyword evidence="12" id="KW-1185">Reference proteome</keyword>
<feature type="transmembrane region" description="Helical" evidence="10">
    <location>
        <begin position="351"/>
        <end position="376"/>
    </location>
</feature>
<dbReference type="RefSeq" id="WP_002702185.1">
    <property type="nucleotide sequence ID" value="NZ_AGRW01000029.1"/>
</dbReference>
<proteinExistence type="inferred from homology"/>
<feature type="transmembrane region" description="Helical" evidence="10">
    <location>
        <begin position="167"/>
        <end position="190"/>
    </location>
</feature>
<feature type="transmembrane region" description="Helical" evidence="10">
    <location>
        <begin position="138"/>
        <end position="155"/>
    </location>
</feature>
<comment type="similarity">
    <text evidence="2">Belongs to the multi antimicrobial extrusion (MATE) (TC 2.A.66.1) family. MepA subfamily.</text>
</comment>
<evidence type="ECO:0000313" key="11">
    <source>
        <dbReference type="EMBL" id="EIC02896.1"/>
    </source>
</evidence>
<dbReference type="Pfam" id="PF01554">
    <property type="entry name" value="MatE"/>
    <property type="match status" value="2"/>
</dbReference>
<evidence type="ECO:0000256" key="5">
    <source>
        <dbReference type="ARBA" id="ARBA00022475"/>
    </source>
</evidence>
<dbReference type="eggNOG" id="COG0534">
    <property type="taxonomic scope" value="Bacteria"/>
</dbReference>
<feature type="transmembrane region" description="Helical" evidence="10">
    <location>
        <begin position="20"/>
        <end position="39"/>
    </location>
</feature>
<dbReference type="PATRIC" id="fig|907348.3.peg.289"/>
<evidence type="ECO:0000256" key="2">
    <source>
        <dbReference type="ARBA" id="ARBA00008417"/>
    </source>
</evidence>
<evidence type="ECO:0000256" key="9">
    <source>
        <dbReference type="ARBA" id="ARBA00023251"/>
    </source>
</evidence>
<evidence type="ECO:0000256" key="6">
    <source>
        <dbReference type="ARBA" id="ARBA00022692"/>
    </source>
</evidence>
<feature type="transmembrane region" description="Helical" evidence="10">
    <location>
        <begin position="51"/>
        <end position="74"/>
    </location>
</feature>
<comment type="subcellular location">
    <subcellularLocation>
        <location evidence="1">Cell membrane</location>
        <topology evidence="1">Multi-pass membrane protein</topology>
    </subcellularLocation>
</comment>
<keyword evidence="4" id="KW-0813">Transport</keyword>
<feature type="transmembrane region" description="Helical" evidence="10">
    <location>
        <begin position="319"/>
        <end position="339"/>
    </location>
</feature>
<keyword evidence="7 10" id="KW-1133">Transmembrane helix</keyword>
<gene>
    <name evidence="11" type="ORF">TresaDRAFT_2650</name>
</gene>
<dbReference type="AlphaFoldDB" id="H7EHM0"/>
<dbReference type="PIRSF" id="PIRSF006603">
    <property type="entry name" value="DinF"/>
    <property type="match status" value="1"/>
</dbReference>
<sequence>MKKEDTVERMTREPVGRLILRNAVPTIISMMVTAIYSMADTFYVSKLGTSASGAVGIIFSLMAMMQALGFTVGMGSGSLTSRLLGAGNDERASTVCSSAILLAFSAGTVFAVVANILNEQIVSGLGATETILPYAMSYGRYILFGAPFIITSFTMNNLLRFQGKANLAMVGLTAGGIMNIALDPLFIFVLDLGISGAAIATLVSQVISFSILLSMFIRKKTTTVLSPALASRKIGTYIDIVTTGLPSLFRQGMSVIAAIMLNVAAGKFGDAAVAGMSITTRVFVFILAGAIGLGQGFQPVCGINFGARKFGRVRSAFSFYVRTTAIAMAAAAFVVFAFAPEITRSFRDDDAVVAVGAVAMRFQACALPFHSLILGANMTFQTTGKKKAGIFLSSMRQGLLFIPSILILSAALGLRGVQAAQAVSDILSAAAAVPFIIAFFSRLGTEEKTNPQFQEE</sequence>
<dbReference type="PANTHER" id="PTHR43823:SF3">
    <property type="entry name" value="MULTIDRUG EXPORT PROTEIN MEPA"/>
    <property type="match status" value="1"/>
</dbReference>
<feature type="transmembrane region" description="Helical" evidence="10">
    <location>
        <begin position="95"/>
        <end position="118"/>
    </location>
</feature>